<sequence>MVSSSMFLGDVLCQKVEHYETDQEWDRIRSLRMAVLGAFISGPTSHVVVHTLERLIPGNSVKSSAMKTLCNSFIAPFTMSISFTAIVLMKGQTLDDAKRKIKNDVPSTWLTAGCYWPIVGFLNFRHTPLQYRPLVGSLAGVLWNIFMSKQTNRDAPPEVVDVPVDVPVDAK</sequence>
<keyword evidence="3" id="KW-0812">Transmembrane</keyword>
<dbReference type="InterPro" id="IPR007248">
    <property type="entry name" value="Mpv17_PMP22"/>
</dbReference>
<dbReference type="PANTHER" id="PTHR11266">
    <property type="entry name" value="PEROXISOMAL MEMBRANE PROTEIN 2, PXMP2 MPV17"/>
    <property type="match status" value="1"/>
</dbReference>
<reference evidence="7 8" key="1">
    <citation type="submission" date="2024-03" db="EMBL/GenBank/DDBJ databases">
        <title>The Acrasis kona genome and developmental transcriptomes reveal deep origins of eukaryotic multicellular pathways.</title>
        <authorList>
            <person name="Sheikh S."/>
            <person name="Fu C.-J."/>
            <person name="Brown M.W."/>
            <person name="Baldauf S.L."/>
        </authorList>
    </citation>
    <scope>NUCLEOTIDE SEQUENCE [LARGE SCALE GENOMIC DNA]</scope>
    <source>
        <strain evidence="7 8">ATCC MYA-3509</strain>
    </source>
</reference>
<keyword evidence="4" id="KW-1133">Transmembrane helix</keyword>
<proteinExistence type="inferred from homology"/>
<comment type="caution">
    <text evidence="7">The sequence shown here is derived from an EMBL/GenBank/DDBJ whole genome shotgun (WGS) entry which is preliminary data.</text>
</comment>
<dbReference type="GO" id="GO:0016020">
    <property type="term" value="C:membrane"/>
    <property type="evidence" value="ECO:0007669"/>
    <property type="project" value="UniProtKB-SubCell"/>
</dbReference>
<comment type="similarity">
    <text evidence="2 6">Belongs to the peroxisomal membrane protein PXMP2/4 family.</text>
</comment>
<dbReference type="Pfam" id="PF04117">
    <property type="entry name" value="Mpv17_PMP22"/>
    <property type="match status" value="1"/>
</dbReference>
<name>A0AAW2YRS4_9EUKA</name>
<evidence type="ECO:0000256" key="2">
    <source>
        <dbReference type="ARBA" id="ARBA00006824"/>
    </source>
</evidence>
<organism evidence="7 8">
    <name type="scientific">Acrasis kona</name>
    <dbReference type="NCBI Taxonomy" id="1008807"/>
    <lineage>
        <taxon>Eukaryota</taxon>
        <taxon>Discoba</taxon>
        <taxon>Heterolobosea</taxon>
        <taxon>Tetramitia</taxon>
        <taxon>Eutetramitia</taxon>
        <taxon>Acrasidae</taxon>
        <taxon>Acrasis</taxon>
    </lineage>
</organism>
<evidence type="ECO:0000256" key="1">
    <source>
        <dbReference type="ARBA" id="ARBA00004141"/>
    </source>
</evidence>
<dbReference type="GO" id="GO:0005737">
    <property type="term" value="C:cytoplasm"/>
    <property type="evidence" value="ECO:0007669"/>
    <property type="project" value="TreeGrafter"/>
</dbReference>
<accession>A0AAW2YRS4</accession>
<keyword evidence="8" id="KW-1185">Reference proteome</keyword>
<evidence type="ECO:0000313" key="8">
    <source>
        <dbReference type="Proteomes" id="UP001431209"/>
    </source>
</evidence>
<keyword evidence="5" id="KW-0472">Membrane</keyword>
<evidence type="ECO:0000256" key="6">
    <source>
        <dbReference type="RuleBase" id="RU363053"/>
    </source>
</evidence>
<evidence type="ECO:0000256" key="5">
    <source>
        <dbReference type="ARBA" id="ARBA00023136"/>
    </source>
</evidence>
<evidence type="ECO:0000313" key="7">
    <source>
        <dbReference type="EMBL" id="KAL0479845.1"/>
    </source>
</evidence>
<dbReference type="Proteomes" id="UP001431209">
    <property type="component" value="Unassembled WGS sequence"/>
</dbReference>
<dbReference type="AlphaFoldDB" id="A0AAW2YRS4"/>
<protein>
    <submittedName>
        <fullName evidence="7">MPV17</fullName>
    </submittedName>
</protein>
<gene>
    <name evidence="7" type="ORF">AKO1_007421</name>
</gene>
<evidence type="ECO:0000256" key="3">
    <source>
        <dbReference type="ARBA" id="ARBA00022692"/>
    </source>
</evidence>
<dbReference type="EMBL" id="JAOPGA020000603">
    <property type="protein sequence ID" value="KAL0479845.1"/>
    <property type="molecule type" value="Genomic_DNA"/>
</dbReference>
<comment type="subcellular location">
    <subcellularLocation>
        <location evidence="1">Membrane</location>
        <topology evidence="1">Multi-pass membrane protein</topology>
    </subcellularLocation>
</comment>
<evidence type="ECO:0000256" key="4">
    <source>
        <dbReference type="ARBA" id="ARBA00022989"/>
    </source>
</evidence>